<keyword evidence="1" id="KW-0677">Repeat</keyword>
<dbReference type="AlphaFoldDB" id="A0A6A1VCV8"/>
<dbReference type="SUPFAM" id="SSF57889">
    <property type="entry name" value="Cysteine-rich domain"/>
    <property type="match status" value="5"/>
</dbReference>
<feature type="domain" description="DC1" evidence="2">
    <location>
        <begin position="246"/>
        <end position="297"/>
    </location>
</feature>
<proteinExistence type="predicted"/>
<feature type="domain" description="DC1" evidence="2">
    <location>
        <begin position="457"/>
        <end position="502"/>
    </location>
</feature>
<dbReference type="PANTHER" id="PTHR32410:SF216">
    <property type="entry name" value="PHORBOL-ESTER_DAG-TYPE DOMAIN-CONTAINING PROTEIN"/>
    <property type="match status" value="1"/>
</dbReference>
<dbReference type="InterPro" id="IPR053192">
    <property type="entry name" value="Vacuole_Formation_Reg"/>
</dbReference>
<dbReference type="InterPro" id="IPR046349">
    <property type="entry name" value="C1-like_sf"/>
</dbReference>
<evidence type="ECO:0000313" key="3">
    <source>
        <dbReference type="EMBL" id="KAB1210355.1"/>
    </source>
</evidence>
<accession>A0A6A1VCV8</accession>
<gene>
    <name evidence="3" type="ORF">CJ030_MR6G013847</name>
</gene>
<feature type="domain" description="DC1" evidence="2">
    <location>
        <begin position="8"/>
        <end position="57"/>
    </location>
</feature>
<feature type="domain" description="DC1" evidence="2">
    <location>
        <begin position="343"/>
        <end position="387"/>
    </location>
</feature>
<dbReference type="EMBL" id="RXIC02000024">
    <property type="protein sequence ID" value="KAB1210355.1"/>
    <property type="molecule type" value="Genomic_DNA"/>
</dbReference>
<reference evidence="3 4" key="1">
    <citation type="journal article" date="2019" name="Plant Biotechnol. J.">
        <title>The red bayberry genome and genetic basis of sex determination.</title>
        <authorList>
            <person name="Jia H.M."/>
            <person name="Jia H.J."/>
            <person name="Cai Q.L."/>
            <person name="Wang Y."/>
            <person name="Zhao H.B."/>
            <person name="Yang W.F."/>
            <person name="Wang G.Y."/>
            <person name="Li Y.H."/>
            <person name="Zhan D.L."/>
            <person name="Shen Y.T."/>
            <person name="Niu Q.F."/>
            <person name="Chang L."/>
            <person name="Qiu J."/>
            <person name="Zhao L."/>
            <person name="Xie H.B."/>
            <person name="Fu W.Y."/>
            <person name="Jin J."/>
            <person name="Li X.W."/>
            <person name="Jiao Y."/>
            <person name="Zhou C.C."/>
            <person name="Tu T."/>
            <person name="Chai C.Y."/>
            <person name="Gao J.L."/>
            <person name="Fan L.J."/>
            <person name="van de Weg E."/>
            <person name="Wang J.Y."/>
            <person name="Gao Z.S."/>
        </authorList>
    </citation>
    <scope>NUCLEOTIDE SEQUENCE [LARGE SCALE GENOMIC DNA]</scope>
    <source>
        <tissue evidence="3">Leaves</tissue>
    </source>
</reference>
<name>A0A6A1VCV8_9ROSI</name>
<feature type="domain" description="DC1" evidence="2">
    <location>
        <begin position="511"/>
        <end position="560"/>
    </location>
</feature>
<dbReference type="OrthoDB" id="938199at2759"/>
<evidence type="ECO:0000256" key="1">
    <source>
        <dbReference type="ARBA" id="ARBA00022737"/>
    </source>
</evidence>
<sequence length="657" mass="76310">MSERRYFHHDHPLVFRTDLGDDVKREDVCSKCKREIGKFYRFFKCSECHFCIHLGCIGQHFYTGFFQPYKTFTFHFSHEDPLVSIEEQENDETEKLVNCWGCKEQILGPGFKCFYSYCGYFLHKSCSELAHEIQHPLHPDHHMTLVTSSEALHSCSCDFCGKDLMSFFYECRDCRDFGLDIKCASLRTSKDDYHQHAFVSLPKQIQFACDNCGKESKDCGLKICGICRLLIHTTCDRFSRTIKIRFHHHFLSLTYYLHQVEERADILCEVCRRPVKKNYAGYYCQKCNYGTVHLECAAQYERGGTDESAPQNSIKYITELIDDANLAEKERGRPREIQHFSDEHDLILNDEDEEVKDDKLCDGCMHLISVPFYSCTQCNFFLHNKCAKLPKQATHRRMPHYGVFTLSPQPRSSNGVFYCILCSRYRQGFVYSADDLKYVMVDVICFAIEDVLHTDGHQHPLLLASGGIGQECKACGDPEDKRDDYFVCPNQNCNFTLGFECATLPSKARHRYDDHLLTLTFTAEDDTGEYYCLICEEERDLNHWFYYCAKCEFAAHPQCVLGKHPFIKPGKTYKIRDHEHSVTLVRKTEYSPPCGGCGSPFINEVALECVQCEQSFQAVFDRYRTIRNRSLFSETLITKKNVQSRIRLRIPETNILS</sequence>
<keyword evidence="4" id="KW-1185">Reference proteome</keyword>
<dbReference type="Pfam" id="PF03107">
    <property type="entry name" value="C1_2"/>
    <property type="match status" value="6"/>
</dbReference>
<dbReference type="InterPro" id="IPR004146">
    <property type="entry name" value="DC1"/>
</dbReference>
<comment type="caution">
    <text evidence="3">The sequence shown here is derived from an EMBL/GenBank/DDBJ whole genome shotgun (WGS) entry which is preliminary data.</text>
</comment>
<feature type="domain" description="DC1" evidence="2">
    <location>
        <begin position="136"/>
        <end position="184"/>
    </location>
</feature>
<protein>
    <recommendedName>
        <fullName evidence="2">DC1 domain-containing protein</fullName>
    </recommendedName>
</protein>
<organism evidence="3 4">
    <name type="scientific">Morella rubra</name>
    <name type="common">Chinese bayberry</name>
    <dbReference type="NCBI Taxonomy" id="262757"/>
    <lineage>
        <taxon>Eukaryota</taxon>
        <taxon>Viridiplantae</taxon>
        <taxon>Streptophyta</taxon>
        <taxon>Embryophyta</taxon>
        <taxon>Tracheophyta</taxon>
        <taxon>Spermatophyta</taxon>
        <taxon>Magnoliopsida</taxon>
        <taxon>eudicotyledons</taxon>
        <taxon>Gunneridae</taxon>
        <taxon>Pentapetalae</taxon>
        <taxon>rosids</taxon>
        <taxon>fabids</taxon>
        <taxon>Fagales</taxon>
        <taxon>Myricaceae</taxon>
        <taxon>Morella</taxon>
    </lineage>
</organism>
<dbReference type="Proteomes" id="UP000516437">
    <property type="component" value="Chromosome 6"/>
</dbReference>
<evidence type="ECO:0000313" key="4">
    <source>
        <dbReference type="Proteomes" id="UP000516437"/>
    </source>
</evidence>
<evidence type="ECO:0000259" key="2">
    <source>
        <dbReference type="Pfam" id="PF03107"/>
    </source>
</evidence>
<dbReference type="PANTHER" id="PTHR32410">
    <property type="entry name" value="CYSTEINE/HISTIDINE-RICH C1 DOMAIN FAMILY PROTEIN"/>
    <property type="match status" value="1"/>
</dbReference>